<dbReference type="OMA" id="GRINGWI"/>
<dbReference type="STRING" id="49390.A0A068V8B2"/>
<protein>
    <recommendedName>
        <fullName evidence="1">F-box domain-containing protein</fullName>
    </recommendedName>
</protein>
<dbReference type="InterPro" id="IPR055411">
    <property type="entry name" value="LRR_FXL15/At3g58940/PEG3-like"/>
</dbReference>
<dbReference type="CDD" id="cd22160">
    <property type="entry name" value="F-box_AtFBL13-like"/>
    <property type="match status" value="1"/>
</dbReference>
<dbReference type="Pfam" id="PF08387">
    <property type="entry name" value="FBD"/>
    <property type="match status" value="1"/>
</dbReference>
<dbReference type="InterPro" id="IPR053781">
    <property type="entry name" value="F-box_AtFBL13-like"/>
</dbReference>
<sequence>MKSTPGSDVGSVDRISALPDPLICHILSFLPLKESAATSVLSTRWKFLFASLADIDLQFKSTYRPNVRKSVLEFIDSQRLIKFLYLAWRILQFRDGVPITKLTLSVFWIYEMVDKKFRSLIDSWISAALLFNVQELKIFVSIRHYAINCPGIFACKTLVSLRLLVVSTEVPSLVVLPNLKVLHMSLKGQVVDSVRRLIQGCPLLEELDVALDLQSVKDEETNDAEADVVDFSGPSIKRLRIELWGGDCTVLVDSGVLEHLAYGAPRHDGEHQVIFNVPNLTHLSYSAPAIGVNFIQNLNSLVEASIGAGLCKDQLNSRDAIVHLIRVKTVKSLSLGQDFLEALYDSQDFLPIFKNLTSLTLVGSCYPDETDHILSWKALASLFGKAPSLEALTFSKVCLGNVIENEELECLFSEALPICFIKLLKEIEFKFLYKEEEECQLKLIEYLLKNGKALKKMTVGHLLMPSVCRRILLFKRGSEDCEIILDEAKKYFGDICGDLQETSRKG</sequence>
<dbReference type="Gramene" id="CDP16777">
    <property type="protein sequence ID" value="CDP16777"/>
    <property type="gene ID" value="GSCOC_T00019277001"/>
</dbReference>
<gene>
    <name evidence="2" type="ORF">GSCOC_T00019277001</name>
</gene>
<reference evidence="3" key="1">
    <citation type="journal article" date="2014" name="Science">
        <title>The coffee genome provides insight into the convergent evolution of caffeine biosynthesis.</title>
        <authorList>
            <person name="Denoeud F."/>
            <person name="Carretero-Paulet L."/>
            <person name="Dereeper A."/>
            <person name="Droc G."/>
            <person name="Guyot R."/>
            <person name="Pietrella M."/>
            <person name="Zheng C."/>
            <person name="Alberti A."/>
            <person name="Anthony F."/>
            <person name="Aprea G."/>
            <person name="Aury J.M."/>
            <person name="Bento P."/>
            <person name="Bernard M."/>
            <person name="Bocs S."/>
            <person name="Campa C."/>
            <person name="Cenci A."/>
            <person name="Combes M.C."/>
            <person name="Crouzillat D."/>
            <person name="Da Silva C."/>
            <person name="Daddiego L."/>
            <person name="De Bellis F."/>
            <person name="Dussert S."/>
            <person name="Garsmeur O."/>
            <person name="Gayraud T."/>
            <person name="Guignon V."/>
            <person name="Jahn K."/>
            <person name="Jamilloux V."/>
            <person name="Joet T."/>
            <person name="Labadie K."/>
            <person name="Lan T."/>
            <person name="Leclercq J."/>
            <person name="Lepelley M."/>
            <person name="Leroy T."/>
            <person name="Li L.T."/>
            <person name="Librado P."/>
            <person name="Lopez L."/>
            <person name="Munoz A."/>
            <person name="Noel B."/>
            <person name="Pallavicini A."/>
            <person name="Perrotta G."/>
            <person name="Poncet V."/>
            <person name="Pot D."/>
            <person name="Priyono X."/>
            <person name="Rigoreau M."/>
            <person name="Rouard M."/>
            <person name="Rozas J."/>
            <person name="Tranchant-Dubreuil C."/>
            <person name="VanBuren R."/>
            <person name="Zhang Q."/>
            <person name="Andrade A.C."/>
            <person name="Argout X."/>
            <person name="Bertrand B."/>
            <person name="de Kochko A."/>
            <person name="Graziosi G."/>
            <person name="Henry R.J."/>
            <person name="Jayarama X."/>
            <person name="Ming R."/>
            <person name="Nagai C."/>
            <person name="Rounsley S."/>
            <person name="Sankoff D."/>
            <person name="Giuliano G."/>
            <person name="Albert V.A."/>
            <person name="Wincker P."/>
            <person name="Lashermes P."/>
        </authorList>
    </citation>
    <scope>NUCLEOTIDE SEQUENCE [LARGE SCALE GENOMIC DNA]</scope>
    <source>
        <strain evidence="3">cv. DH200-94</strain>
    </source>
</reference>
<dbReference type="SUPFAM" id="SSF52047">
    <property type="entry name" value="RNI-like"/>
    <property type="match status" value="1"/>
</dbReference>
<dbReference type="SUPFAM" id="SSF81383">
    <property type="entry name" value="F-box domain"/>
    <property type="match status" value="1"/>
</dbReference>
<name>A0A068V8B2_COFCA</name>
<dbReference type="PANTHER" id="PTHR31900:SF34">
    <property type="entry name" value="EMB|CAB62440.1-RELATED"/>
    <property type="match status" value="1"/>
</dbReference>
<dbReference type="Pfam" id="PF00646">
    <property type="entry name" value="F-box"/>
    <property type="match status" value="1"/>
</dbReference>
<dbReference type="Gene3D" id="3.80.10.10">
    <property type="entry name" value="Ribonuclease Inhibitor"/>
    <property type="match status" value="1"/>
</dbReference>
<dbReference type="Pfam" id="PF24758">
    <property type="entry name" value="LRR_At5g56370"/>
    <property type="match status" value="1"/>
</dbReference>
<dbReference type="EMBL" id="HG739220">
    <property type="protein sequence ID" value="CDP16777.1"/>
    <property type="molecule type" value="Genomic_DNA"/>
</dbReference>
<dbReference type="Proteomes" id="UP000295252">
    <property type="component" value="Chromosome I"/>
</dbReference>
<proteinExistence type="predicted"/>
<dbReference type="InterPro" id="IPR006566">
    <property type="entry name" value="FBD"/>
</dbReference>
<dbReference type="InterPro" id="IPR050232">
    <property type="entry name" value="FBL13/AtMIF1-like"/>
</dbReference>
<feature type="domain" description="F-box" evidence="1">
    <location>
        <begin position="12"/>
        <end position="62"/>
    </location>
</feature>
<dbReference type="InParanoid" id="A0A068V8B2"/>
<dbReference type="PANTHER" id="PTHR31900">
    <property type="entry name" value="F-BOX/RNI SUPERFAMILY PROTEIN-RELATED"/>
    <property type="match status" value="1"/>
</dbReference>
<keyword evidence="3" id="KW-1185">Reference proteome</keyword>
<accession>A0A068V8B2</accession>
<evidence type="ECO:0000313" key="2">
    <source>
        <dbReference type="EMBL" id="CDP16777.1"/>
    </source>
</evidence>
<evidence type="ECO:0000313" key="3">
    <source>
        <dbReference type="Proteomes" id="UP000295252"/>
    </source>
</evidence>
<dbReference type="Gene3D" id="1.20.1280.50">
    <property type="match status" value="1"/>
</dbReference>
<organism evidence="2 3">
    <name type="scientific">Coffea canephora</name>
    <name type="common">Robusta coffee</name>
    <dbReference type="NCBI Taxonomy" id="49390"/>
    <lineage>
        <taxon>Eukaryota</taxon>
        <taxon>Viridiplantae</taxon>
        <taxon>Streptophyta</taxon>
        <taxon>Embryophyta</taxon>
        <taxon>Tracheophyta</taxon>
        <taxon>Spermatophyta</taxon>
        <taxon>Magnoliopsida</taxon>
        <taxon>eudicotyledons</taxon>
        <taxon>Gunneridae</taxon>
        <taxon>Pentapetalae</taxon>
        <taxon>asterids</taxon>
        <taxon>lamiids</taxon>
        <taxon>Gentianales</taxon>
        <taxon>Rubiaceae</taxon>
        <taxon>Ixoroideae</taxon>
        <taxon>Gardenieae complex</taxon>
        <taxon>Bertiereae - Coffeeae clade</taxon>
        <taxon>Coffeeae</taxon>
        <taxon>Coffea</taxon>
    </lineage>
</organism>
<dbReference type="AlphaFoldDB" id="A0A068V8B2"/>
<dbReference type="PROSITE" id="PS50181">
    <property type="entry name" value="FBOX"/>
    <property type="match status" value="1"/>
</dbReference>
<dbReference type="InterPro" id="IPR001810">
    <property type="entry name" value="F-box_dom"/>
</dbReference>
<dbReference type="InterPro" id="IPR032675">
    <property type="entry name" value="LRR_dom_sf"/>
</dbReference>
<dbReference type="InterPro" id="IPR036047">
    <property type="entry name" value="F-box-like_dom_sf"/>
</dbReference>
<dbReference type="PhylomeDB" id="A0A068V8B2"/>
<evidence type="ECO:0000259" key="1">
    <source>
        <dbReference type="PROSITE" id="PS50181"/>
    </source>
</evidence>